<evidence type="ECO:0000313" key="3">
    <source>
        <dbReference type="Proteomes" id="UP000780801"/>
    </source>
</evidence>
<dbReference type="EMBL" id="JAABOA010004604">
    <property type="protein sequence ID" value="KAF9577616.1"/>
    <property type="molecule type" value="Genomic_DNA"/>
</dbReference>
<feature type="compositionally biased region" description="Basic and acidic residues" evidence="1">
    <location>
        <begin position="7"/>
        <end position="22"/>
    </location>
</feature>
<feature type="region of interest" description="Disordered" evidence="1">
    <location>
        <begin position="1"/>
        <end position="38"/>
    </location>
</feature>
<dbReference type="InterPro" id="IPR009057">
    <property type="entry name" value="Homeodomain-like_sf"/>
</dbReference>
<gene>
    <name evidence="2" type="ORF">BGW38_007072</name>
</gene>
<keyword evidence="3" id="KW-1185">Reference proteome</keyword>
<dbReference type="SUPFAM" id="SSF46689">
    <property type="entry name" value="Homeodomain-like"/>
    <property type="match status" value="1"/>
</dbReference>
<protein>
    <recommendedName>
        <fullName evidence="4">SWIRM domain-containing protein</fullName>
    </recommendedName>
</protein>
<sequence>MAISNLIHDDEHQEQRLGESVDRRRHSRQEVDEEEEMAEAGDLLLRLHRPSHPTTMTVSRLHIASNRGSHYDPRYVPRYTSAPGATGPTTTSLSAASQSQKRKRLIGDNDEFESSSSSSPALSVATAMMSGPKMKRMSKKRRELMQHSGYNPGSSPSTLMTPTTPTSPITTTGGGASDLMDPTAIRKRKRTKKEHDPDHVSPSGFRHGGERVVHEPTEIAVLDSSVGPTSVLDTMEHPLPMVIWKGQPLSVVGKPGYELLHEHERKIASTLRLSPAHPRGPKKQFRKSDAQKLCRIDVNKTSQLWEVFAKLGWLAGISAQDV</sequence>
<accession>A0A9P6KAD7</accession>
<evidence type="ECO:0000313" key="2">
    <source>
        <dbReference type="EMBL" id="KAF9577616.1"/>
    </source>
</evidence>
<evidence type="ECO:0000256" key="1">
    <source>
        <dbReference type="SAM" id="MobiDB-lite"/>
    </source>
</evidence>
<comment type="caution">
    <text evidence="2">The sequence shown here is derived from an EMBL/GenBank/DDBJ whole genome shotgun (WGS) entry which is preliminary data.</text>
</comment>
<dbReference type="Proteomes" id="UP000780801">
    <property type="component" value="Unassembled WGS sequence"/>
</dbReference>
<feature type="region of interest" description="Disordered" evidence="1">
    <location>
        <begin position="67"/>
        <end position="209"/>
    </location>
</feature>
<proteinExistence type="predicted"/>
<evidence type="ECO:0008006" key="4">
    <source>
        <dbReference type="Google" id="ProtNLM"/>
    </source>
</evidence>
<reference evidence="2" key="1">
    <citation type="journal article" date="2020" name="Fungal Divers.">
        <title>Resolving the Mortierellaceae phylogeny through synthesis of multi-gene phylogenetics and phylogenomics.</title>
        <authorList>
            <person name="Vandepol N."/>
            <person name="Liber J."/>
            <person name="Desiro A."/>
            <person name="Na H."/>
            <person name="Kennedy M."/>
            <person name="Barry K."/>
            <person name="Grigoriev I.V."/>
            <person name="Miller A.N."/>
            <person name="O'Donnell K."/>
            <person name="Stajich J.E."/>
            <person name="Bonito G."/>
        </authorList>
    </citation>
    <scope>NUCLEOTIDE SEQUENCE</scope>
    <source>
        <strain evidence="2">KOD1015</strain>
    </source>
</reference>
<feature type="compositionally biased region" description="Low complexity" evidence="1">
    <location>
        <begin position="152"/>
        <end position="171"/>
    </location>
</feature>
<dbReference type="OrthoDB" id="5598695at2759"/>
<dbReference type="InterPro" id="IPR036388">
    <property type="entry name" value="WH-like_DNA-bd_sf"/>
</dbReference>
<organism evidence="2 3">
    <name type="scientific">Lunasporangiospora selenospora</name>
    <dbReference type="NCBI Taxonomy" id="979761"/>
    <lineage>
        <taxon>Eukaryota</taxon>
        <taxon>Fungi</taxon>
        <taxon>Fungi incertae sedis</taxon>
        <taxon>Mucoromycota</taxon>
        <taxon>Mortierellomycotina</taxon>
        <taxon>Mortierellomycetes</taxon>
        <taxon>Mortierellales</taxon>
        <taxon>Mortierellaceae</taxon>
        <taxon>Lunasporangiospora</taxon>
    </lineage>
</organism>
<dbReference type="AlphaFoldDB" id="A0A9P6KAD7"/>
<name>A0A9P6KAD7_9FUNG</name>
<feature type="compositionally biased region" description="Low complexity" evidence="1">
    <location>
        <begin position="80"/>
        <end position="99"/>
    </location>
</feature>
<feature type="compositionally biased region" description="Basic residues" evidence="1">
    <location>
        <begin position="133"/>
        <end position="142"/>
    </location>
</feature>
<dbReference type="Gene3D" id="1.10.10.10">
    <property type="entry name" value="Winged helix-like DNA-binding domain superfamily/Winged helix DNA-binding domain"/>
    <property type="match status" value="2"/>
</dbReference>